<proteinExistence type="predicted"/>
<protein>
    <submittedName>
        <fullName evidence="1">Type II toxin-antitoxin system HigB family toxin</fullName>
    </submittedName>
</protein>
<dbReference type="EMBL" id="CP101751">
    <property type="protein sequence ID" value="UUC45733.1"/>
    <property type="molecule type" value="Genomic_DNA"/>
</dbReference>
<dbReference type="RefSeq" id="WP_256551420.1">
    <property type="nucleotide sequence ID" value="NZ_CP101751.1"/>
</dbReference>
<dbReference type="InterPro" id="IPR018669">
    <property type="entry name" value="Toxin_HigB"/>
</dbReference>
<keyword evidence="2" id="KW-1185">Reference proteome</keyword>
<name>A0ABY5ISB5_9FLAO</name>
<gene>
    <name evidence="1" type="ORF">NOX80_00640</name>
</gene>
<accession>A0ABY5ISB5</accession>
<sequence length="113" mass="13433">MRIIGKKIILKLKRKNIGNKKLCDAVDKLITDLEIFDPVREDIITIRKDADCVHSDGFFFFDINIHRTLILIEMDEEGEATIIWAGTHQEYERIFKNNRIVIEKWLKNKNYIE</sequence>
<evidence type="ECO:0000313" key="1">
    <source>
        <dbReference type="EMBL" id="UUC45733.1"/>
    </source>
</evidence>
<reference evidence="1" key="1">
    <citation type="submission" date="2022-07" db="EMBL/GenBank/DDBJ databases">
        <title>Isolation, identification, and degradation of a PFOSA degrading strain from sewage treatment plant.</title>
        <authorList>
            <person name="Zhang L."/>
            <person name="Huo Y."/>
        </authorList>
    </citation>
    <scope>NUCLEOTIDE SEQUENCE</scope>
    <source>
        <strain evidence="1">C1</strain>
    </source>
</reference>
<dbReference type="Pfam" id="PF09907">
    <property type="entry name" value="HigB_toxin"/>
    <property type="match status" value="1"/>
</dbReference>
<evidence type="ECO:0000313" key="2">
    <source>
        <dbReference type="Proteomes" id="UP001059844"/>
    </source>
</evidence>
<dbReference type="Proteomes" id="UP001059844">
    <property type="component" value="Chromosome"/>
</dbReference>
<organism evidence="1 2">
    <name type="scientific">Flavobacterium cerinum</name>
    <dbReference type="NCBI Taxonomy" id="2502784"/>
    <lineage>
        <taxon>Bacteria</taxon>
        <taxon>Pseudomonadati</taxon>
        <taxon>Bacteroidota</taxon>
        <taxon>Flavobacteriia</taxon>
        <taxon>Flavobacteriales</taxon>
        <taxon>Flavobacteriaceae</taxon>
        <taxon>Flavobacterium</taxon>
    </lineage>
</organism>